<feature type="compositionally biased region" description="Low complexity" evidence="1">
    <location>
        <begin position="1"/>
        <end position="26"/>
    </location>
</feature>
<organism evidence="2 3">
    <name type="scientific">Ceratopteris richardii</name>
    <name type="common">Triangle waterfern</name>
    <dbReference type="NCBI Taxonomy" id="49495"/>
    <lineage>
        <taxon>Eukaryota</taxon>
        <taxon>Viridiplantae</taxon>
        <taxon>Streptophyta</taxon>
        <taxon>Embryophyta</taxon>
        <taxon>Tracheophyta</taxon>
        <taxon>Polypodiopsida</taxon>
        <taxon>Polypodiidae</taxon>
        <taxon>Polypodiales</taxon>
        <taxon>Pteridineae</taxon>
        <taxon>Pteridaceae</taxon>
        <taxon>Parkerioideae</taxon>
        <taxon>Ceratopteris</taxon>
    </lineage>
</organism>
<feature type="region of interest" description="Disordered" evidence="1">
    <location>
        <begin position="1"/>
        <end position="27"/>
    </location>
</feature>
<gene>
    <name evidence="2" type="ORF">KP509_12G007100</name>
</gene>
<evidence type="ECO:0000256" key="1">
    <source>
        <dbReference type="SAM" id="MobiDB-lite"/>
    </source>
</evidence>
<feature type="compositionally biased region" description="Basic residues" evidence="1">
    <location>
        <begin position="55"/>
        <end position="66"/>
    </location>
</feature>
<name>A0A8T2TGB5_CERRI</name>
<feature type="region of interest" description="Disordered" evidence="1">
    <location>
        <begin position="49"/>
        <end position="75"/>
    </location>
</feature>
<dbReference type="AlphaFoldDB" id="A0A8T2TGB5"/>
<reference evidence="2" key="1">
    <citation type="submission" date="2021-08" db="EMBL/GenBank/DDBJ databases">
        <title>WGS assembly of Ceratopteris richardii.</title>
        <authorList>
            <person name="Marchant D.B."/>
            <person name="Chen G."/>
            <person name="Jenkins J."/>
            <person name="Shu S."/>
            <person name="Leebens-Mack J."/>
            <person name="Grimwood J."/>
            <person name="Schmutz J."/>
            <person name="Soltis P."/>
            <person name="Soltis D."/>
            <person name="Chen Z.-H."/>
        </authorList>
    </citation>
    <scope>NUCLEOTIDE SEQUENCE</scope>
    <source>
        <strain evidence="2">Whitten #5841</strain>
        <tissue evidence="2">Leaf</tissue>
    </source>
</reference>
<dbReference type="EMBL" id="CM035417">
    <property type="protein sequence ID" value="KAH7422401.1"/>
    <property type="molecule type" value="Genomic_DNA"/>
</dbReference>
<evidence type="ECO:0000313" key="2">
    <source>
        <dbReference type="EMBL" id="KAH7422401.1"/>
    </source>
</evidence>
<keyword evidence="3" id="KW-1185">Reference proteome</keyword>
<accession>A0A8T2TGB5</accession>
<sequence length="104" mass="11118">MAHWSIESSEANPPSASLSSNSASSPGGWLCSWSTCIEVAQLMEEKLTEPPFVSKARRGQIRRNKTSGKTLRKEANIVTADLPRHAALNAPAQAGTESIKADVV</sequence>
<evidence type="ECO:0000313" key="3">
    <source>
        <dbReference type="Proteomes" id="UP000825935"/>
    </source>
</evidence>
<protein>
    <submittedName>
        <fullName evidence="2">Uncharacterized protein</fullName>
    </submittedName>
</protein>
<proteinExistence type="predicted"/>
<dbReference type="Proteomes" id="UP000825935">
    <property type="component" value="Chromosome 12"/>
</dbReference>
<comment type="caution">
    <text evidence="2">The sequence shown here is derived from an EMBL/GenBank/DDBJ whole genome shotgun (WGS) entry which is preliminary data.</text>
</comment>